<dbReference type="OrthoDB" id="5517608at2"/>
<accession>A0A150R0A9</accession>
<evidence type="ECO:0000256" key="1">
    <source>
        <dbReference type="SAM" id="SignalP"/>
    </source>
</evidence>
<dbReference type="EMBL" id="JEMA01000184">
    <property type="protein sequence ID" value="KYF73561.1"/>
    <property type="molecule type" value="Genomic_DNA"/>
</dbReference>
<keyword evidence="1" id="KW-0732">Signal</keyword>
<protein>
    <recommendedName>
        <fullName evidence="4">Secreted protein</fullName>
    </recommendedName>
</protein>
<evidence type="ECO:0000313" key="3">
    <source>
        <dbReference type="Proteomes" id="UP000075260"/>
    </source>
</evidence>
<reference evidence="2 3" key="1">
    <citation type="submission" date="2014-02" db="EMBL/GenBank/DDBJ databases">
        <title>The small core and large imbalanced accessory genome model reveals a collaborative survival strategy of Sorangium cellulosum strains in nature.</title>
        <authorList>
            <person name="Han K."/>
            <person name="Peng R."/>
            <person name="Blom J."/>
            <person name="Li Y.-Z."/>
        </authorList>
    </citation>
    <scope>NUCLEOTIDE SEQUENCE [LARGE SCALE GENOMIC DNA]</scope>
    <source>
        <strain evidence="2 3">So0008-312</strain>
    </source>
</reference>
<gene>
    <name evidence="2" type="ORF">BE15_27120</name>
</gene>
<comment type="caution">
    <text evidence="2">The sequence shown here is derived from an EMBL/GenBank/DDBJ whole genome shotgun (WGS) entry which is preliminary data.</text>
</comment>
<dbReference type="AlphaFoldDB" id="A0A150R0A9"/>
<dbReference type="Proteomes" id="UP000075260">
    <property type="component" value="Unassembled WGS sequence"/>
</dbReference>
<name>A0A150R0A9_SORCE</name>
<dbReference type="Pfam" id="PF19806">
    <property type="entry name" value="DUF6289"/>
    <property type="match status" value="1"/>
</dbReference>
<sequence length="88" mass="9287">MRRLGTATRLRLLFAALTAGAAMLGTTALLVPSSEAAPGANCTYYSDESYTTVVGQYGRDCCNNQIAWGSKTSHYECGGCFTCTPPPP</sequence>
<organism evidence="2 3">
    <name type="scientific">Sorangium cellulosum</name>
    <name type="common">Polyangium cellulosum</name>
    <dbReference type="NCBI Taxonomy" id="56"/>
    <lineage>
        <taxon>Bacteria</taxon>
        <taxon>Pseudomonadati</taxon>
        <taxon>Myxococcota</taxon>
        <taxon>Polyangia</taxon>
        <taxon>Polyangiales</taxon>
        <taxon>Polyangiaceae</taxon>
        <taxon>Sorangium</taxon>
    </lineage>
</organism>
<feature type="signal peptide" evidence="1">
    <location>
        <begin position="1"/>
        <end position="21"/>
    </location>
</feature>
<feature type="chain" id="PRO_5007567550" description="Secreted protein" evidence="1">
    <location>
        <begin position="22"/>
        <end position="88"/>
    </location>
</feature>
<dbReference type="InterPro" id="IPR046256">
    <property type="entry name" value="DUF6289"/>
</dbReference>
<evidence type="ECO:0000313" key="2">
    <source>
        <dbReference type="EMBL" id="KYF73561.1"/>
    </source>
</evidence>
<proteinExistence type="predicted"/>
<evidence type="ECO:0008006" key="4">
    <source>
        <dbReference type="Google" id="ProtNLM"/>
    </source>
</evidence>